<gene>
    <name evidence="1" type="ORF">F5144DRAFT_489518</name>
</gene>
<comment type="caution">
    <text evidence="1">The sequence shown here is derived from an EMBL/GenBank/DDBJ whole genome shotgun (WGS) entry which is preliminary data.</text>
</comment>
<dbReference type="Proteomes" id="UP000724584">
    <property type="component" value="Unassembled WGS sequence"/>
</dbReference>
<keyword evidence="2" id="KW-1185">Reference proteome</keyword>
<organism evidence="1 2">
    <name type="scientific">Chaetomium tenue</name>
    <dbReference type="NCBI Taxonomy" id="1854479"/>
    <lineage>
        <taxon>Eukaryota</taxon>
        <taxon>Fungi</taxon>
        <taxon>Dikarya</taxon>
        <taxon>Ascomycota</taxon>
        <taxon>Pezizomycotina</taxon>
        <taxon>Sordariomycetes</taxon>
        <taxon>Sordariomycetidae</taxon>
        <taxon>Sordariales</taxon>
        <taxon>Chaetomiaceae</taxon>
        <taxon>Chaetomium</taxon>
    </lineage>
</organism>
<accession>A0ACB7P9I4</accession>
<name>A0ACB7P9I4_9PEZI</name>
<reference evidence="1 2" key="1">
    <citation type="journal article" date="2021" name="Nat. Commun.">
        <title>Genetic determinants of endophytism in the Arabidopsis root mycobiome.</title>
        <authorList>
            <person name="Mesny F."/>
            <person name="Miyauchi S."/>
            <person name="Thiergart T."/>
            <person name="Pickel B."/>
            <person name="Atanasova L."/>
            <person name="Karlsson M."/>
            <person name="Huettel B."/>
            <person name="Barry K.W."/>
            <person name="Haridas S."/>
            <person name="Chen C."/>
            <person name="Bauer D."/>
            <person name="Andreopoulos W."/>
            <person name="Pangilinan J."/>
            <person name="LaButti K."/>
            <person name="Riley R."/>
            <person name="Lipzen A."/>
            <person name="Clum A."/>
            <person name="Drula E."/>
            <person name="Henrissat B."/>
            <person name="Kohler A."/>
            <person name="Grigoriev I.V."/>
            <person name="Martin F.M."/>
            <person name="Hacquard S."/>
        </authorList>
    </citation>
    <scope>NUCLEOTIDE SEQUENCE [LARGE SCALE GENOMIC DNA]</scope>
    <source>
        <strain evidence="1 2">MPI-SDFR-AT-0079</strain>
    </source>
</reference>
<dbReference type="EMBL" id="JAGIZQ010000004">
    <property type="protein sequence ID" value="KAH6632115.1"/>
    <property type="molecule type" value="Genomic_DNA"/>
</dbReference>
<sequence length="303" mass="34916">MTASRTSIFHRMHHDAWATQSQQCASEAPSVPNSLVKAPSPALNPSLARPTFAMKPRLGLPTDIEAVTNVIIKTMPLDPQWDYRFPYRHRYPEDHHRYTRMLFEYFLDPEYDDWVVMVIEDSPKPEAPSEVVAFGVWDVSYMNKRRYGPGYKTQDRKSRCSRPSRADHPCKTRKDANHEHFNEFWKGQIKAYKKFFGSIGPEQIHLQILATLPDFQRRGHGSSLCKWAMELVMRDSLNDMSVMASPMGNELYTWLGFEDVGAFHIQVAGESQRLVLHAMMYRPTKLRMATSRKDADGSCCVVI</sequence>
<evidence type="ECO:0000313" key="2">
    <source>
        <dbReference type="Proteomes" id="UP000724584"/>
    </source>
</evidence>
<evidence type="ECO:0000313" key="1">
    <source>
        <dbReference type="EMBL" id="KAH6632115.1"/>
    </source>
</evidence>
<proteinExistence type="predicted"/>
<protein>
    <submittedName>
        <fullName evidence="1">Uncharacterized protein</fullName>
    </submittedName>
</protein>